<dbReference type="Proteomes" id="UP000027154">
    <property type="component" value="Unassembled WGS sequence"/>
</dbReference>
<dbReference type="InterPro" id="IPR008928">
    <property type="entry name" value="6-hairpin_glycosidase_sf"/>
</dbReference>
<dbReference type="RefSeq" id="WP_033028473.1">
    <property type="nucleotide sequence ID" value="NZ_JJNZ01000007.1"/>
</dbReference>
<evidence type="ECO:0000313" key="3">
    <source>
        <dbReference type="EMBL" id="KDC53125.1"/>
    </source>
</evidence>
<evidence type="ECO:0000313" key="4">
    <source>
        <dbReference type="Proteomes" id="UP000027154"/>
    </source>
</evidence>
<dbReference type="AlphaFoldDB" id="A0ABD3YDY5"/>
<dbReference type="PROSITE" id="PS00927">
    <property type="entry name" value="TREHALASE_1"/>
    <property type="match status" value="1"/>
</dbReference>
<protein>
    <submittedName>
        <fullName evidence="3">Alpha,alpha-trehalase</fullName>
    </submittedName>
</protein>
<dbReference type="GO" id="GO:0016798">
    <property type="term" value="F:hydrolase activity, acting on glycosyl bonds"/>
    <property type="evidence" value="ECO:0007669"/>
    <property type="project" value="UniProtKB-KW"/>
</dbReference>
<name>A0ABD3YDY5_9GAMM</name>
<dbReference type="InterPro" id="IPR012341">
    <property type="entry name" value="6hp_glycosidase-like_sf"/>
</dbReference>
<dbReference type="SUPFAM" id="SSF48208">
    <property type="entry name" value="Six-hairpin glycosidases"/>
    <property type="match status" value="1"/>
</dbReference>
<reference evidence="3 4" key="1">
    <citation type="submission" date="2014-04" db="EMBL/GenBank/DDBJ databases">
        <title>Pseudoalteromonas galatheae sp. nov., isolated from a deep-sea polychaete near Canal Concepcion, Chile.</title>
        <authorList>
            <person name="Machado H.R."/>
            <person name="Gram L."/>
            <person name="Vynne N.G."/>
        </authorList>
    </citation>
    <scope>NUCLEOTIDE SEQUENCE [LARGE SCALE GENOMIC DNA]</scope>
    <source>
        <strain evidence="3 4">KMM216</strain>
    </source>
</reference>
<evidence type="ECO:0000256" key="2">
    <source>
        <dbReference type="ARBA" id="ARBA00023295"/>
    </source>
</evidence>
<organism evidence="3 4">
    <name type="scientific">Pseudoalteromonas fuliginea</name>
    <dbReference type="NCBI Taxonomy" id="1872678"/>
    <lineage>
        <taxon>Bacteria</taxon>
        <taxon>Pseudomonadati</taxon>
        <taxon>Pseudomonadota</taxon>
        <taxon>Gammaproteobacteria</taxon>
        <taxon>Alteromonadales</taxon>
        <taxon>Pseudoalteromonadaceae</taxon>
        <taxon>Pseudoalteromonas</taxon>
    </lineage>
</organism>
<keyword evidence="2" id="KW-0326">Glycosidase</keyword>
<dbReference type="PRINTS" id="PR00744">
    <property type="entry name" value="GLHYDRLASE37"/>
</dbReference>
<sequence>MSFFDSQLFKDVQMQHVFSDCKTFADAIARVNWQSACKSYEQLAPLTNTQLSEFVNAHFITSPVLAMGTEADTSSVKHYIDSLWNGLRREADTPKQDSLLALKHSYIVPGGRFQEIYYWDSYFTALGLIDADKGDVVEDMLLNFVDLINDYGCIPNGNRRYYLSRSQPPVLALMVELLWEHTHSKSLNTQWLAMCVAALEKEYIFWMQGAQLLSTNVLSSKRVVRMPCGGILNRYWDDVSEPRAESLREDLALAEGLAKEKKSDFYRNIRAACESGWDFSSRWLGESNLLSSIQTTDIVPIDLNCLMYNLENQLSKFFQLLGNSEQAEHYQLLASNRKALINAYLWNEPTGFFVDYNCRTTTQSPILSAAATTALFVNLASNEQATKVATRLANEFLKEGGIVTTITQTAQQWDSPNGWAPLQWFAVKGLNNYGITQLSTHIMQNWVNMVEQNFAANRCLLEKYNVCTPAVLAGGGEYQVQQGFGWTNGVTARFYTLLNNPEF</sequence>
<accession>A0ABD3YDY5</accession>
<dbReference type="Pfam" id="PF01204">
    <property type="entry name" value="Trehalase"/>
    <property type="match status" value="1"/>
</dbReference>
<dbReference type="InterPro" id="IPR001661">
    <property type="entry name" value="Glyco_hydro_37"/>
</dbReference>
<dbReference type="PROSITE" id="PS00928">
    <property type="entry name" value="TREHALASE_2"/>
    <property type="match status" value="1"/>
</dbReference>
<proteinExistence type="predicted"/>
<evidence type="ECO:0000256" key="1">
    <source>
        <dbReference type="ARBA" id="ARBA00022801"/>
    </source>
</evidence>
<keyword evidence="1" id="KW-0378">Hydrolase</keyword>
<dbReference type="EMBL" id="JJNZ01000007">
    <property type="protein sequence ID" value="KDC53125.1"/>
    <property type="molecule type" value="Genomic_DNA"/>
</dbReference>
<dbReference type="InterPro" id="IPR018232">
    <property type="entry name" value="Glyco_hydro_37_CS"/>
</dbReference>
<dbReference type="Gene3D" id="1.50.10.10">
    <property type="match status" value="1"/>
</dbReference>
<dbReference type="PANTHER" id="PTHR23403:SF1">
    <property type="entry name" value="TREHALASE"/>
    <property type="match status" value="1"/>
</dbReference>
<gene>
    <name evidence="3" type="ORF">DC53_02210</name>
</gene>
<comment type="caution">
    <text evidence="3">The sequence shown here is derived from an EMBL/GenBank/DDBJ whole genome shotgun (WGS) entry which is preliminary data.</text>
</comment>
<dbReference type="PANTHER" id="PTHR23403">
    <property type="entry name" value="TREHALASE"/>
    <property type="match status" value="1"/>
</dbReference>